<dbReference type="SUPFAM" id="SSF51735">
    <property type="entry name" value="NAD(P)-binding Rossmann-fold domains"/>
    <property type="match status" value="1"/>
</dbReference>
<evidence type="ECO:0000313" key="3">
    <source>
        <dbReference type="Proteomes" id="UP001500729"/>
    </source>
</evidence>
<gene>
    <name evidence="2" type="ORF">GCM10009533_21740</name>
</gene>
<dbReference type="InterPro" id="IPR036291">
    <property type="entry name" value="NAD(P)-bd_dom_sf"/>
</dbReference>
<evidence type="ECO:0000313" key="2">
    <source>
        <dbReference type="EMBL" id="GAA0522239.1"/>
    </source>
</evidence>
<dbReference type="EMBL" id="BAAAGS010000011">
    <property type="protein sequence ID" value="GAA0522239.1"/>
    <property type="molecule type" value="Genomic_DNA"/>
</dbReference>
<dbReference type="InterPro" id="IPR013120">
    <property type="entry name" value="FAR_NAD-bd"/>
</dbReference>
<dbReference type="RefSeq" id="WP_021342031.1">
    <property type="nucleotide sequence ID" value="NZ_BAAAGS010000011.1"/>
</dbReference>
<dbReference type="Proteomes" id="UP001500729">
    <property type="component" value="Unassembled WGS sequence"/>
</dbReference>
<name>A0ABN1CMS6_SACER</name>
<proteinExistence type="predicted"/>
<reference evidence="2 3" key="1">
    <citation type="journal article" date="2019" name="Int. J. Syst. Evol. Microbiol.">
        <title>The Global Catalogue of Microorganisms (GCM) 10K type strain sequencing project: providing services to taxonomists for standard genome sequencing and annotation.</title>
        <authorList>
            <consortium name="The Broad Institute Genomics Platform"/>
            <consortium name="The Broad Institute Genome Sequencing Center for Infectious Disease"/>
            <person name="Wu L."/>
            <person name="Ma J."/>
        </authorList>
    </citation>
    <scope>NUCLEOTIDE SEQUENCE [LARGE SCALE GENOMIC DNA]</scope>
    <source>
        <strain evidence="2 3">JCM 10303</strain>
    </source>
</reference>
<dbReference type="Gene3D" id="3.40.50.720">
    <property type="entry name" value="NAD(P)-binding Rossmann-like Domain"/>
    <property type="match status" value="1"/>
</dbReference>
<dbReference type="PANTHER" id="PTHR43000">
    <property type="entry name" value="DTDP-D-GLUCOSE 4,6-DEHYDRATASE-RELATED"/>
    <property type="match status" value="1"/>
</dbReference>
<accession>A0ABN1CMS6</accession>
<organism evidence="2 3">
    <name type="scientific">Saccharopolyspora erythraea</name>
    <name type="common">Streptomyces erythraeus</name>
    <dbReference type="NCBI Taxonomy" id="1836"/>
    <lineage>
        <taxon>Bacteria</taxon>
        <taxon>Bacillati</taxon>
        <taxon>Actinomycetota</taxon>
        <taxon>Actinomycetes</taxon>
        <taxon>Pseudonocardiales</taxon>
        <taxon>Pseudonocardiaceae</taxon>
        <taxon>Saccharopolyspora</taxon>
    </lineage>
</organism>
<sequence length="374" mass="41493">MSVDQRGVAITGATGFLGIHLVAELMDRHRRLIVLARRDRASVLDTMERRLRLVGVPERVLRELPERLKVVRVELTRPRLGLIPATFQLLADRIDRIWHCAGDTTLDGDLSRLREVNVAGTRHVLDLAAAGERRPLVHHTSTIGVAGSRRYGLIPARVLDDDAGFECNYERSKYEAEALVQRWAADRGRPVVVHRPSVLITDRPHRAEMPLNPLTTIARLLHRHLTQLGLAGEVPEQLQPVVRVPADSTASVNLVQARHAAAVMARLGDHPPSAGVQVHHVVHQRDLLVPDLLAVLERMAPVRLRVVPAAPPDTSPLEAVLQAYPVVQRYMRHHRRFDSSSVRALLGERAAAAPIDADYLLAGLRSVFDAPARL</sequence>
<comment type="caution">
    <text evidence="2">The sequence shown here is derived from an EMBL/GenBank/DDBJ whole genome shotgun (WGS) entry which is preliminary data.</text>
</comment>
<dbReference type="Pfam" id="PF07993">
    <property type="entry name" value="NAD_binding_4"/>
    <property type="match status" value="1"/>
</dbReference>
<keyword evidence="3" id="KW-1185">Reference proteome</keyword>
<feature type="domain" description="Thioester reductase (TE)" evidence="1">
    <location>
        <begin position="10"/>
        <end position="203"/>
    </location>
</feature>
<evidence type="ECO:0000259" key="1">
    <source>
        <dbReference type="Pfam" id="PF07993"/>
    </source>
</evidence>
<protein>
    <submittedName>
        <fullName evidence="2">SDR family oxidoreductase</fullName>
    </submittedName>
</protein>